<dbReference type="STRING" id="405671.SAMN05421827_101614"/>
<name>A0A1G7P5M0_9SPHI</name>
<dbReference type="AlphaFoldDB" id="A0A1G7P5M0"/>
<proteinExistence type="predicted"/>
<keyword evidence="3" id="KW-1185">Reference proteome</keyword>
<dbReference type="EMBL" id="FNCH01000001">
    <property type="protein sequence ID" value="SDF80750.1"/>
    <property type="molecule type" value="Genomic_DNA"/>
</dbReference>
<protein>
    <submittedName>
        <fullName evidence="2">Uncharacterized protein</fullName>
    </submittedName>
</protein>
<organism evidence="2 3">
    <name type="scientific">Pedobacter terrae</name>
    <dbReference type="NCBI Taxonomy" id="405671"/>
    <lineage>
        <taxon>Bacteria</taxon>
        <taxon>Pseudomonadati</taxon>
        <taxon>Bacteroidota</taxon>
        <taxon>Sphingobacteriia</taxon>
        <taxon>Sphingobacteriales</taxon>
        <taxon>Sphingobacteriaceae</taxon>
        <taxon>Pedobacter</taxon>
    </lineage>
</organism>
<dbReference type="PROSITE" id="PS51257">
    <property type="entry name" value="PROKAR_LIPOPROTEIN"/>
    <property type="match status" value="1"/>
</dbReference>
<evidence type="ECO:0000313" key="3">
    <source>
        <dbReference type="Proteomes" id="UP000199643"/>
    </source>
</evidence>
<accession>A0A1G7P5M0</accession>
<reference evidence="3" key="1">
    <citation type="submission" date="2016-10" db="EMBL/GenBank/DDBJ databases">
        <authorList>
            <person name="Varghese N."/>
            <person name="Submissions S."/>
        </authorList>
    </citation>
    <scope>NUCLEOTIDE SEQUENCE [LARGE SCALE GENOMIC DNA]</scope>
    <source>
        <strain evidence="3">DSM 17933</strain>
    </source>
</reference>
<feature type="chain" id="PRO_5011655075" evidence="1">
    <location>
        <begin position="27"/>
        <end position="163"/>
    </location>
</feature>
<gene>
    <name evidence="2" type="ORF">SAMN05421827_101614</name>
</gene>
<keyword evidence="1" id="KW-0732">Signal</keyword>
<dbReference type="Proteomes" id="UP000199643">
    <property type="component" value="Unassembled WGS sequence"/>
</dbReference>
<sequence>MNFLKHTLLSLSLILFFSCNSANDYAYNEKVTSIFLRQMEQIDEADSVFKDTSRVYAKGFPDSIYLSNKANHLINNSQINLRNMERLQPSKAAAKFNEGIIQYLKAINDYGKTAKQMLQAKAVDEKGKYYAQLNVQYKKLNAYPDSLLAIQQVYLQEVGLQPK</sequence>
<evidence type="ECO:0000313" key="2">
    <source>
        <dbReference type="EMBL" id="SDF80750.1"/>
    </source>
</evidence>
<feature type="signal peptide" evidence="1">
    <location>
        <begin position="1"/>
        <end position="26"/>
    </location>
</feature>
<evidence type="ECO:0000256" key="1">
    <source>
        <dbReference type="SAM" id="SignalP"/>
    </source>
</evidence>
<dbReference type="OrthoDB" id="1256816at2"/>
<dbReference type="RefSeq" id="WP_090496545.1">
    <property type="nucleotide sequence ID" value="NZ_FNCH01000001.1"/>
</dbReference>